<dbReference type="RefSeq" id="XP_023467746.1">
    <property type="nucleotide sequence ID" value="XM_023613457.1"/>
</dbReference>
<dbReference type="AlphaFoldDB" id="A0A2G4SZ41"/>
<dbReference type="GO" id="GO:0005849">
    <property type="term" value="C:mRNA cleavage factor complex"/>
    <property type="evidence" value="ECO:0007669"/>
    <property type="project" value="UniProtKB-UniRule"/>
</dbReference>
<accession>A0A2G4SZ41</accession>
<evidence type="ECO:0000256" key="1">
    <source>
        <dbReference type="PIRNR" id="PIRNR017888"/>
    </source>
</evidence>
<keyword evidence="1" id="KW-0694">RNA-binding</keyword>
<keyword evidence="1" id="KW-0507">mRNA processing</keyword>
<dbReference type="Gene3D" id="3.90.79.10">
    <property type="entry name" value="Nucleoside Triphosphate Pyrophosphohydrolase"/>
    <property type="match status" value="1"/>
</dbReference>
<keyword evidence="3" id="KW-1185">Reference proteome</keyword>
<dbReference type="STRING" id="1340429.A0A2G4SZ41"/>
<comment type="subcellular location">
    <subcellularLocation>
        <location evidence="1">Nucleus</location>
    </subcellularLocation>
    <subcellularLocation>
        <location evidence="1">Cytoplasm</location>
    </subcellularLocation>
</comment>
<protein>
    <recommendedName>
        <fullName evidence="1">Cleavage and polyadenylation specificity factor subunit 5</fullName>
    </recommendedName>
</protein>
<dbReference type="EMBL" id="KZ303846">
    <property type="protein sequence ID" value="PHZ14038.1"/>
    <property type="molecule type" value="Genomic_DNA"/>
</dbReference>
<dbReference type="GeneID" id="35444446"/>
<dbReference type="FunFam" id="3.90.79.10:FF:000005">
    <property type="entry name" value="Cleavage and polyadenylation specificity factor subunit 5"/>
    <property type="match status" value="1"/>
</dbReference>
<dbReference type="GO" id="GO:0031124">
    <property type="term" value="P:mRNA 3'-end processing"/>
    <property type="evidence" value="ECO:0007669"/>
    <property type="project" value="InterPro"/>
</dbReference>
<dbReference type="Pfam" id="PF13869">
    <property type="entry name" value="NUDIX_2"/>
    <property type="match status" value="1"/>
</dbReference>
<evidence type="ECO:0000313" key="2">
    <source>
        <dbReference type="EMBL" id="PHZ14038.1"/>
    </source>
</evidence>
<dbReference type="GO" id="GO:0003729">
    <property type="term" value="F:mRNA binding"/>
    <property type="evidence" value="ECO:0007669"/>
    <property type="project" value="UniProtKB-UniRule"/>
</dbReference>
<dbReference type="Proteomes" id="UP000242254">
    <property type="component" value="Unassembled WGS sequence"/>
</dbReference>
<keyword evidence="1" id="KW-0539">Nucleus</keyword>
<comment type="subunit">
    <text evidence="1">Homodimer (via N- and C-terminus); binds RNA as homodimer. Component of the cleavage factor Im (CFIm) complex.</text>
</comment>
<organism evidence="2 3">
    <name type="scientific">Rhizopus microsporus ATCC 52813</name>
    <dbReference type="NCBI Taxonomy" id="1340429"/>
    <lineage>
        <taxon>Eukaryota</taxon>
        <taxon>Fungi</taxon>
        <taxon>Fungi incertae sedis</taxon>
        <taxon>Mucoromycota</taxon>
        <taxon>Mucoromycotina</taxon>
        <taxon>Mucoromycetes</taxon>
        <taxon>Mucorales</taxon>
        <taxon>Mucorineae</taxon>
        <taxon>Rhizopodaceae</taxon>
        <taxon>Rhizopus</taxon>
    </lineage>
</organism>
<dbReference type="CDD" id="cd18871">
    <property type="entry name" value="NUDIX_Cfim25_Nudt21"/>
    <property type="match status" value="1"/>
</dbReference>
<keyword evidence="1" id="KW-0963">Cytoplasm</keyword>
<comment type="similarity">
    <text evidence="1">Belongs to the Nudix hydrolase family. CPSF5 subfamily.</text>
</comment>
<dbReference type="PIRSF" id="PIRSF017888">
    <property type="entry name" value="CPSF-25"/>
    <property type="match status" value="1"/>
</dbReference>
<dbReference type="PANTHER" id="PTHR13047">
    <property type="entry name" value="PRE-MRNA CLEAVAGE FACTOR IM, 25KD SUBUNIT"/>
    <property type="match status" value="1"/>
</dbReference>
<dbReference type="GO" id="GO:0005737">
    <property type="term" value="C:cytoplasm"/>
    <property type="evidence" value="ECO:0007669"/>
    <property type="project" value="UniProtKB-SubCell"/>
</dbReference>
<proteinExistence type="inferred from homology"/>
<sequence length="208" mass="24419">MFNYTKRVIAYWCRIIKENYTLATKEPQPEEDPSVSARLRRLESDYNQHGMRRSVEAVLVVHQHNHPHVLMLQIANSFFKLPGHYLEPGVDEVEGLKEILNKRLGPEDPSEWDSKNDWTIGECLSTWWRPNYENYMYPYIPAHVTSPKEKKSLYIVHLPPSKVLSVPKNMKLLAVPLFELYDNSARYGAQLSTIAHLLSRYEFIYEKQ</sequence>
<evidence type="ECO:0000313" key="3">
    <source>
        <dbReference type="Proteomes" id="UP000242254"/>
    </source>
</evidence>
<gene>
    <name evidence="2" type="ORF">RHIMIDRAFT_287214</name>
</gene>
<dbReference type="InterPro" id="IPR016706">
    <property type="entry name" value="Cleav_polyA_spec_factor_su5"/>
</dbReference>
<name>A0A2G4SZ41_RHIZD</name>
<comment type="function">
    <text evidence="1">Component of the cleavage factor Im (CFIm) complex that functions as an activator of the pre-mRNA 3'-end cleavage and polyadenylation processing required for the maturation of pre-mRNA into functional mRNAs. CFIm contributes to the recruitment of multiprotein complexes on specific sequences on the pre-mRNA 3'-end, so called cleavage and polyadenylation signals (pA signals). Most pre-mRNAs contain multiple pA signals, resulting in alternative cleavage and polyadenylation (APA) producing mRNAs with variable 3'-end formation. The CFIm complex acts as a key regulator of cleavage and polyadenylation site choice during APA through its binding to 5'-UGUA-3' elements localized in the 3'-untranslated region (UTR) for a huge number of pre-mRNAs.</text>
</comment>
<reference evidence="2 3" key="1">
    <citation type="journal article" date="2016" name="Proc. Natl. Acad. Sci. U.S.A.">
        <title>Lipid metabolic changes in an early divergent fungus govern the establishment of a mutualistic symbiosis with endobacteria.</title>
        <authorList>
            <person name="Lastovetsky O.A."/>
            <person name="Gaspar M.L."/>
            <person name="Mondo S.J."/>
            <person name="LaButti K.M."/>
            <person name="Sandor L."/>
            <person name="Grigoriev I.V."/>
            <person name="Henry S.A."/>
            <person name="Pawlowska T.E."/>
        </authorList>
    </citation>
    <scope>NUCLEOTIDE SEQUENCE [LARGE SCALE GENOMIC DNA]</scope>
    <source>
        <strain evidence="2 3">ATCC 52813</strain>
    </source>
</reference>